<evidence type="ECO:0000256" key="4">
    <source>
        <dbReference type="ARBA" id="ARBA00023157"/>
    </source>
</evidence>
<evidence type="ECO:0000256" key="5">
    <source>
        <dbReference type="ARBA" id="ARBA00037585"/>
    </source>
</evidence>
<dbReference type="FunFam" id="2.70.130.10:FF:000001">
    <property type="entry name" value="Endoplasmic reticulum lectin 1"/>
    <property type="match status" value="1"/>
</dbReference>
<accession>A0A7I8W043</accession>
<dbReference type="PROSITE" id="PS51914">
    <property type="entry name" value="MRH"/>
    <property type="match status" value="2"/>
</dbReference>
<comment type="subcellular location">
    <subcellularLocation>
        <location evidence="1">Endoplasmic reticulum</location>
    </subcellularLocation>
</comment>
<evidence type="ECO:0000259" key="10">
    <source>
        <dbReference type="PROSITE" id="PS51914"/>
    </source>
</evidence>
<dbReference type="AlphaFoldDB" id="A0A7I8W043"/>
<dbReference type="OrthoDB" id="239053at2759"/>
<evidence type="ECO:0000256" key="6">
    <source>
        <dbReference type="ARBA" id="ARBA00041108"/>
    </source>
</evidence>
<feature type="signal peptide" evidence="9">
    <location>
        <begin position="1"/>
        <end position="17"/>
    </location>
</feature>
<sequence length="499" mass="57929">MLGTICTFAIVLTTALSFDPFMDNGMFDMVWLESKNDYKEDPSMSTDSIVLKTRDQEQYKCFLPEADNAQDKDDKVPYKGLSELELLKPLFDTSQCSYRWESYWAYELCHGRFLRQYHEDKEPGKKPKVQEYFLGYYGKNSPDKKAEEIEKAKEKQVDESVEKKLTIAQLKKLLKKKKLDDDHILPYFRVNYTSGTNCDVTNDPRIANILYVCHKNARAELFEIKEVSSCEYEAVVLTELLCSHPAYVTIPKRSQKIRCLPLNNSPTKPKSLAELELRRIKFNSAHVKFENRKDSSIDDEEDLGNDIAQEHLHINSPKEPMAQKQLPDPKSRPKQPRLLPHVREKMIRDIINGESCIDGGSGWWKHEFCLQKQVQQYHEDKNGKKTYIKLGEWNEKYQKLYMQKNQQKRPSSQKESRKSITQYYGNGDVCEETKRHRHVEVKLKCAEKASSAHSISIYILEPRTCEYLLTVESELICSILEKADEDGIIPLQTSSTSPP</sequence>
<keyword evidence="3" id="KW-0256">Endoplasmic reticulum</keyword>
<feature type="domain" description="MRH" evidence="10">
    <location>
        <begin position="94"/>
        <end position="244"/>
    </location>
</feature>
<evidence type="ECO:0000313" key="12">
    <source>
        <dbReference type="Proteomes" id="UP000549394"/>
    </source>
</evidence>
<reference evidence="11 12" key="1">
    <citation type="submission" date="2020-08" db="EMBL/GenBank/DDBJ databases">
        <authorList>
            <person name="Hejnol A."/>
        </authorList>
    </citation>
    <scope>NUCLEOTIDE SEQUENCE [LARGE SCALE GENOMIC DNA]</scope>
</reference>
<feature type="chain" id="PRO_5029798852" description="Endoplasmic reticulum lectin 1" evidence="9">
    <location>
        <begin position="18"/>
        <end position="499"/>
    </location>
</feature>
<evidence type="ECO:0000256" key="2">
    <source>
        <dbReference type="ARBA" id="ARBA00022729"/>
    </source>
</evidence>
<keyword evidence="2 9" id="KW-0732">Signal</keyword>
<evidence type="ECO:0000313" key="11">
    <source>
        <dbReference type="EMBL" id="CAD5121231.1"/>
    </source>
</evidence>
<gene>
    <name evidence="11" type="ORF">DGYR_LOCUS9215</name>
</gene>
<comment type="function">
    <text evidence="5">Probable lectin that binds selectively to improperly folded lumenal proteins. May function in endoplasmic reticulum quality control and endoplasmic reticulum-associated degradation (ERAD) of both non-glycosylated proteins and glycoproteins.</text>
</comment>
<dbReference type="InterPro" id="IPR044865">
    <property type="entry name" value="MRH_dom"/>
</dbReference>
<comment type="caution">
    <text evidence="11">The sequence shown here is derived from an EMBL/GenBank/DDBJ whole genome shotgun (WGS) entry which is preliminary data.</text>
</comment>
<name>A0A7I8W043_9ANNE</name>
<evidence type="ECO:0000256" key="8">
    <source>
        <dbReference type="SAM" id="MobiDB-lite"/>
    </source>
</evidence>
<dbReference type="GO" id="GO:0030970">
    <property type="term" value="P:retrograde protein transport, ER to cytosol"/>
    <property type="evidence" value="ECO:0007669"/>
    <property type="project" value="TreeGrafter"/>
</dbReference>
<feature type="region of interest" description="Disordered" evidence="8">
    <location>
        <begin position="312"/>
        <end position="337"/>
    </location>
</feature>
<dbReference type="InterPro" id="IPR009011">
    <property type="entry name" value="Man6P_isomerase_rcpt-bd_dom_sf"/>
</dbReference>
<evidence type="ECO:0000256" key="1">
    <source>
        <dbReference type="ARBA" id="ARBA00004240"/>
    </source>
</evidence>
<keyword evidence="4" id="KW-1015">Disulfide bond</keyword>
<protein>
    <recommendedName>
        <fullName evidence="6">Endoplasmic reticulum lectin 1</fullName>
    </recommendedName>
    <alternativeName>
        <fullName evidence="7">ER lectin</fullName>
    </alternativeName>
</protein>
<feature type="domain" description="MRH" evidence="10">
    <location>
        <begin position="354"/>
        <end position="479"/>
    </location>
</feature>
<dbReference type="PANTHER" id="PTHR15414:SF0">
    <property type="entry name" value="ENDOPLASMIC RETICULUM LECTIN 1"/>
    <property type="match status" value="1"/>
</dbReference>
<dbReference type="GO" id="GO:0030968">
    <property type="term" value="P:endoplasmic reticulum unfolded protein response"/>
    <property type="evidence" value="ECO:0007669"/>
    <property type="project" value="InterPro"/>
</dbReference>
<dbReference type="GO" id="GO:0005788">
    <property type="term" value="C:endoplasmic reticulum lumen"/>
    <property type="evidence" value="ECO:0007669"/>
    <property type="project" value="TreeGrafter"/>
</dbReference>
<dbReference type="Proteomes" id="UP000549394">
    <property type="component" value="Unassembled WGS sequence"/>
</dbReference>
<organism evidence="11 12">
    <name type="scientific">Dimorphilus gyrociliatus</name>
    <dbReference type="NCBI Taxonomy" id="2664684"/>
    <lineage>
        <taxon>Eukaryota</taxon>
        <taxon>Metazoa</taxon>
        <taxon>Spiralia</taxon>
        <taxon>Lophotrochozoa</taxon>
        <taxon>Annelida</taxon>
        <taxon>Polychaeta</taxon>
        <taxon>Polychaeta incertae sedis</taxon>
        <taxon>Dinophilidae</taxon>
        <taxon>Dimorphilus</taxon>
    </lineage>
</organism>
<keyword evidence="12" id="KW-1185">Reference proteome</keyword>
<dbReference type="PANTHER" id="PTHR15414">
    <property type="entry name" value="OS-9-RELATED"/>
    <property type="match status" value="1"/>
</dbReference>
<dbReference type="Pfam" id="PF07915">
    <property type="entry name" value="PRKCSH"/>
    <property type="match status" value="2"/>
</dbReference>
<dbReference type="Gene3D" id="2.70.130.10">
    <property type="entry name" value="Mannose-6-phosphate receptor binding domain"/>
    <property type="match status" value="2"/>
</dbReference>
<proteinExistence type="predicted"/>
<evidence type="ECO:0000256" key="9">
    <source>
        <dbReference type="SAM" id="SignalP"/>
    </source>
</evidence>
<evidence type="ECO:0000256" key="3">
    <source>
        <dbReference type="ARBA" id="ARBA00022824"/>
    </source>
</evidence>
<dbReference type="EMBL" id="CAJFCJ010000014">
    <property type="protein sequence ID" value="CAD5121231.1"/>
    <property type="molecule type" value="Genomic_DNA"/>
</dbReference>
<dbReference type="InterPro" id="IPR012913">
    <property type="entry name" value="OS9-like_dom"/>
</dbReference>
<evidence type="ECO:0000256" key="7">
    <source>
        <dbReference type="ARBA" id="ARBA00041661"/>
    </source>
</evidence>
<dbReference type="SUPFAM" id="SSF50911">
    <property type="entry name" value="Mannose 6-phosphate receptor domain"/>
    <property type="match status" value="2"/>
</dbReference>
<dbReference type="InterPro" id="IPR045149">
    <property type="entry name" value="OS-9-like"/>
</dbReference>